<feature type="compositionally biased region" description="Acidic residues" evidence="1">
    <location>
        <begin position="42"/>
        <end position="52"/>
    </location>
</feature>
<dbReference type="SMART" id="SM01406">
    <property type="entry name" value="PAPA-1"/>
    <property type="match status" value="1"/>
</dbReference>
<organism evidence="3 4">
    <name type="scientific">Eremothecium gossypii (strain ATCC 10895 / CBS 109.51 / FGSC 9923 / NRRL Y-1056)</name>
    <name type="common">Yeast</name>
    <name type="synonym">Ashbya gossypii</name>
    <dbReference type="NCBI Taxonomy" id="284811"/>
    <lineage>
        <taxon>Eukaryota</taxon>
        <taxon>Fungi</taxon>
        <taxon>Dikarya</taxon>
        <taxon>Ascomycota</taxon>
        <taxon>Saccharomycotina</taxon>
        <taxon>Saccharomycetes</taxon>
        <taxon>Saccharomycetales</taxon>
        <taxon>Saccharomycetaceae</taxon>
        <taxon>Eremothecium</taxon>
    </lineage>
</organism>
<dbReference type="RefSeq" id="NP_982769.1">
    <property type="nucleotide sequence ID" value="NM_208122.1"/>
</dbReference>
<dbReference type="InterPro" id="IPR029523">
    <property type="entry name" value="INO80B/Ies2"/>
</dbReference>
<dbReference type="Proteomes" id="UP000000591">
    <property type="component" value="Chromosome II"/>
</dbReference>
<dbReference type="EMBL" id="AE016815">
    <property type="protein sequence ID" value="AAS50593.1"/>
    <property type="molecule type" value="Genomic_DNA"/>
</dbReference>
<feature type="region of interest" description="Disordered" evidence="1">
    <location>
        <begin position="270"/>
        <end position="291"/>
    </location>
</feature>
<feature type="region of interest" description="Disordered" evidence="1">
    <location>
        <begin position="179"/>
        <end position="254"/>
    </location>
</feature>
<evidence type="ECO:0000256" key="1">
    <source>
        <dbReference type="SAM" id="MobiDB-lite"/>
    </source>
</evidence>
<dbReference type="eggNOG" id="ENOG502S7M7">
    <property type="taxonomic scope" value="Eukaryota"/>
</dbReference>
<evidence type="ECO:0000259" key="2">
    <source>
        <dbReference type="SMART" id="SM01406"/>
    </source>
</evidence>
<feature type="compositionally biased region" description="Acidic residues" evidence="1">
    <location>
        <begin position="60"/>
        <end position="87"/>
    </location>
</feature>
<protein>
    <submittedName>
        <fullName evidence="3">ABL178Wp</fullName>
    </submittedName>
</protein>
<evidence type="ECO:0000313" key="3">
    <source>
        <dbReference type="EMBL" id="AAS50593.1"/>
    </source>
</evidence>
<name>Q75E48_EREGS</name>
<dbReference type="GO" id="GO:0006338">
    <property type="term" value="P:chromatin remodeling"/>
    <property type="evidence" value="ECO:0007669"/>
    <property type="project" value="InterPro"/>
</dbReference>
<feature type="compositionally biased region" description="Basic and acidic residues" evidence="1">
    <location>
        <begin position="179"/>
        <end position="216"/>
    </location>
</feature>
<dbReference type="Pfam" id="PF04795">
    <property type="entry name" value="PAPA-1"/>
    <property type="match status" value="1"/>
</dbReference>
<keyword evidence="4" id="KW-1185">Reference proteome</keyword>
<dbReference type="KEGG" id="ago:AGOS_ABL178W"/>
<dbReference type="AlphaFoldDB" id="Q75E48"/>
<sequence length="291" mass="32740">MVCSPSKIPTKASVAASLLPTDTYNGHRRSQLAQLAMKSDMSDENGYEDGSAEDYSLQEVAEDDLYAEGDNDDGDYQYDEGEDDEESAPSAKRTSRSARQRVVYDYGEAEEEYEELDEEEVATDEVVSPRKKVSAITFADDEDDDDEEDDEEAAVVARARANSRNKMVLDLMDENNVRKRGTDHLTEEELQLRRAENARKRRNLSEKKLEEEKQDTINKLLKRRAGKSRSNLQASEKEASVDEAAYSKPRRPYHAIGMLRVLRTASEDRFAIAPRPVDDSAAQRSPTASEG</sequence>
<dbReference type="OrthoDB" id="2021186at2759"/>
<dbReference type="STRING" id="284811.Q75E48"/>
<evidence type="ECO:0000313" key="4">
    <source>
        <dbReference type="Proteomes" id="UP000000591"/>
    </source>
</evidence>
<feature type="region of interest" description="Disordered" evidence="1">
    <location>
        <begin position="36"/>
        <end position="130"/>
    </location>
</feature>
<feature type="domain" description="INO80 complex subunit B-like conserved region" evidence="2">
    <location>
        <begin position="189"/>
        <end position="276"/>
    </location>
</feature>
<dbReference type="PANTHER" id="PTHR21561">
    <property type="entry name" value="INO80 COMPLEX SUBUNIT B"/>
    <property type="match status" value="1"/>
</dbReference>
<accession>Q75E48</accession>
<dbReference type="PANTHER" id="PTHR21561:SF12">
    <property type="entry name" value="INO80 COMPLEX SUBUNIT B"/>
    <property type="match status" value="1"/>
</dbReference>
<dbReference type="HOGENOM" id="CLU_066892_0_0_1"/>
<reference evidence="4" key="2">
    <citation type="journal article" date="2013" name="G3 (Bethesda)">
        <title>Genomes of Ashbya fungi isolated from insects reveal four mating-type loci, numerous translocations, lack of transposons, and distinct gene duplications.</title>
        <authorList>
            <person name="Dietrich F.S."/>
            <person name="Voegeli S."/>
            <person name="Kuo S."/>
            <person name="Philippsen P."/>
        </authorList>
    </citation>
    <scope>GENOME REANNOTATION</scope>
    <source>
        <strain evidence="4">ATCC 10895 / CBS 109.51 / FGSC 9923 / NRRL Y-1056</strain>
    </source>
</reference>
<gene>
    <name evidence="3" type="ORF">AGOS_ABL178W</name>
</gene>
<feature type="compositionally biased region" description="Polar residues" evidence="1">
    <location>
        <begin position="282"/>
        <end position="291"/>
    </location>
</feature>
<dbReference type="InterPro" id="IPR006880">
    <property type="entry name" value="INO80B_C"/>
</dbReference>
<proteinExistence type="predicted"/>
<reference evidence="3 4" key="1">
    <citation type="journal article" date="2004" name="Science">
        <title>The Ashbya gossypii genome as a tool for mapping the ancient Saccharomyces cerevisiae genome.</title>
        <authorList>
            <person name="Dietrich F.S."/>
            <person name="Voegeli S."/>
            <person name="Brachat S."/>
            <person name="Lerch A."/>
            <person name="Gates K."/>
            <person name="Steiner S."/>
            <person name="Mohr C."/>
            <person name="Pohlmann R."/>
            <person name="Luedi P."/>
            <person name="Choi S."/>
            <person name="Wing R.A."/>
            <person name="Flavier A."/>
            <person name="Gaffney T.D."/>
            <person name="Philippsen P."/>
        </authorList>
    </citation>
    <scope>NUCLEOTIDE SEQUENCE [LARGE SCALE GENOMIC DNA]</scope>
    <source>
        <strain evidence="4">ATCC 10895 / CBS 109.51 / FGSC 9923 / NRRL Y-1056</strain>
    </source>
</reference>
<dbReference type="GeneID" id="4618849"/>
<dbReference type="GO" id="GO:0031011">
    <property type="term" value="C:Ino80 complex"/>
    <property type="evidence" value="ECO:0000318"/>
    <property type="project" value="GO_Central"/>
</dbReference>
<dbReference type="OMA" id="IRTIITQ"/>
<feature type="compositionally biased region" description="Acidic residues" evidence="1">
    <location>
        <begin position="107"/>
        <end position="123"/>
    </location>
</feature>
<dbReference type="InParanoid" id="Q75E48"/>